<organism evidence="1 2">
    <name type="scientific">Hypothenemus hampei</name>
    <name type="common">Coffee berry borer</name>
    <dbReference type="NCBI Taxonomy" id="57062"/>
    <lineage>
        <taxon>Eukaryota</taxon>
        <taxon>Metazoa</taxon>
        <taxon>Ecdysozoa</taxon>
        <taxon>Arthropoda</taxon>
        <taxon>Hexapoda</taxon>
        <taxon>Insecta</taxon>
        <taxon>Pterygota</taxon>
        <taxon>Neoptera</taxon>
        <taxon>Endopterygota</taxon>
        <taxon>Coleoptera</taxon>
        <taxon>Polyphaga</taxon>
        <taxon>Cucujiformia</taxon>
        <taxon>Curculionidae</taxon>
        <taxon>Scolytinae</taxon>
        <taxon>Hypothenemus</taxon>
    </lineage>
</organism>
<keyword evidence="2" id="KW-1185">Reference proteome</keyword>
<protein>
    <submittedName>
        <fullName evidence="1">Uncharacterized protein</fullName>
    </submittedName>
</protein>
<sequence>MTLWNSCSEYVAAAFCRFQHILKNNRKNNVNAANDFNERQVLSFSIISMFSDSIPSDVTLFVDSENDI</sequence>
<reference evidence="1 2" key="1">
    <citation type="submission" date="2024-05" db="EMBL/GenBank/DDBJ databases">
        <title>Genetic variation in Jamaican populations of the coffee berry borer (Hypothenemus hampei).</title>
        <authorList>
            <person name="Errbii M."/>
            <person name="Myrie A."/>
        </authorList>
    </citation>
    <scope>NUCLEOTIDE SEQUENCE [LARGE SCALE GENOMIC DNA]</scope>
    <source>
        <strain evidence="1">JA-Hopewell-2020-01-JO</strain>
        <tissue evidence="1">Whole body</tissue>
    </source>
</reference>
<dbReference type="Proteomes" id="UP001566132">
    <property type="component" value="Unassembled WGS sequence"/>
</dbReference>
<dbReference type="AlphaFoldDB" id="A0ABD1F132"/>
<gene>
    <name evidence="1" type="ORF">ABEB36_003771</name>
</gene>
<evidence type="ECO:0000313" key="2">
    <source>
        <dbReference type="Proteomes" id="UP001566132"/>
    </source>
</evidence>
<comment type="caution">
    <text evidence="1">The sequence shown here is derived from an EMBL/GenBank/DDBJ whole genome shotgun (WGS) entry which is preliminary data.</text>
</comment>
<name>A0ABD1F132_HYPHA</name>
<dbReference type="EMBL" id="JBDJPC010000003">
    <property type="protein sequence ID" value="KAL1508958.1"/>
    <property type="molecule type" value="Genomic_DNA"/>
</dbReference>
<proteinExistence type="predicted"/>
<evidence type="ECO:0000313" key="1">
    <source>
        <dbReference type="EMBL" id="KAL1508958.1"/>
    </source>
</evidence>
<accession>A0ABD1F132</accession>